<sequence length="532" mass="55521">MSGANDLRPADPRTIGVYRVLDRLGSGSQGVVYLAEAPSGAWVAIKRLLSGGEDNTQERRQLAKEVAAARLVAPFCTAQLLDVRLEGPSPYVVSEYIPGPTLSHKVRRDGPMTGAALQRTAIGTVTALAAIHRAGVVHRDFKPANVMLSPDGPRVIDFGIARDLATDLTETSRVVGTPAYMSPEQLRNEPVEPAADMFAWACVMVFAATGRTLFDGKHVMAVAYQILSGEPTLSGVPDGLRIVLERCLAQDPARRPTAEQVLAMLLGRPEPVADLDLLIRGSRIAEAATPVPPLVPPGDSPHRRRGVMTSGRRIVLGGVLLGVLTAGGWVIGHGVGSDRVPVAVGSGSPGGEAGPAGLPSETLSRTATPTATRSAVHTTARKKQTATTSARTPSATRRSTPSATEKRVASVTGTASIVGIAAQCLDIANARSENGTQVQIVPCNESKAQIWTARRDGTVRALGKCLNVAGRAVEINECDGTGDQTWRIASGVIVNAGSGRCLGTKSNGSKEYTPAVVAACSGAAGQVWSFRV</sequence>
<evidence type="ECO:0000256" key="5">
    <source>
        <dbReference type="ARBA" id="ARBA00022840"/>
    </source>
</evidence>
<dbReference type="Pfam" id="PF00069">
    <property type="entry name" value="Pkinase"/>
    <property type="match status" value="1"/>
</dbReference>
<accession>A0ABP6Z747</accession>
<dbReference type="InterPro" id="IPR008271">
    <property type="entry name" value="Ser/Thr_kinase_AS"/>
</dbReference>
<feature type="compositionally biased region" description="Low complexity" evidence="6">
    <location>
        <begin position="355"/>
        <end position="375"/>
    </location>
</feature>
<evidence type="ECO:0000256" key="4">
    <source>
        <dbReference type="ARBA" id="ARBA00022777"/>
    </source>
</evidence>
<keyword evidence="5" id="KW-0067">ATP-binding</keyword>
<dbReference type="SUPFAM" id="SSF56112">
    <property type="entry name" value="Protein kinase-like (PK-like)"/>
    <property type="match status" value="1"/>
</dbReference>
<protein>
    <recommendedName>
        <fullName evidence="1">non-specific serine/threonine protein kinase</fullName>
        <ecNumber evidence="1">2.7.11.1</ecNumber>
    </recommendedName>
</protein>
<organism evidence="8 9">
    <name type="scientific">Kineosporia mesophila</name>
    <dbReference type="NCBI Taxonomy" id="566012"/>
    <lineage>
        <taxon>Bacteria</taxon>
        <taxon>Bacillati</taxon>
        <taxon>Actinomycetota</taxon>
        <taxon>Actinomycetes</taxon>
        <taxon>Kineosporiales</taxon>
        <taxon>Kineosporiaceae</taxon>
        <taxon>Kineosporia</taxon>
    </lineage>
</organism>
<evidence type="ECO:0000259" key="7">
    <source>
        <dbReference type="PROSITE" id="PS50011"/>
    </source>
</evidence>
<dbReference type="Gene3D" id="3.30.200.20">
    <property type="entry name" value="Phosphorylase Kinase, domain 1"/>
    <property type="match status" value="1"/>
</dbReference>
<feature type="domain" description="Protein kinase" evidence="7">
    <location>
        <begin position="18"/>
        <end position="273"/>
    </location>
</feature>
<evidence type="ECO:0000256" key="3">
    <source>
        <dbReference type="ARBA" id="ARBA00022741"/>
    </source>
</evidence>
<feature type="region of interest" description="Disordered" evidence="6">
    <location>
        <begin position="342"/>
        <end position="408"/>
    </location>
</feature>
<comment type="caution">
    <text evidence="8">The sequence shown here is derived from an EMBL/GenBank/DDBJ whole genome shotgun (WGS) entry which is preliminary data.</text>
</comment>
<dbReference type="PROSITE" id="PS00108">
    <property type="entry name" value="PROTEIN_KINASE_ST"/>
    <property type="match status" value="1"/>
</dbReference>
<dbReference type="Gene3D" id="1.10.510.10">
    <property type="entry name" value="Transferase(Phosphotransferase) domain 1"/>
    <property type="match status" value="1"/>
</dbReference>
<dbReference type="EC" id="2.7.11.1" evidence="1"/>
<dbReference type="Gene3D" id="2.80.10.50">
    <property type="match status" value="1"/>
</dbReference>
<dbReference type="SMART" id="SM00458">
    <property type="entry name" value="RICIN"/>
    <property type="match status" value="1"/>
</dbReference>
<dbReference type="RefSeq" id="WP_345718597.1">
    <property type="nucleotide sequence ID" value="NZ_BAAAZO010000002.1"/>
</dbReference>
<keyword evidence="9" id="KW-1185">Reference proteome</keyword>
<gene>
    <name evidence="8" type="ORF">GCM10022223_11150</name>
</gene>
<dbReference type="InterPro" id="IPR050660">
    <property type="entry name" value="NEK_Ser/Thr_kinase"/>
</dbReference>
<dbReference type="InterPro" id="IPR000719">
    <property type="entry name" value="Prot_kinase_dom"/>
</dbReference>
<dbReference type="PANTHER" id="PTHR43671">
    <property type="entry name" value="SERINE/THREONINE-PROTEIN KINASE NEK"/>
    <property type="match status" value="1"/>
</dbReference>
<dbReference type="PROSITE" id="PS50231">
    <property type="entry name" value="RICIN_B_LECTIN"/>
    <property type="match status" value="1"/>
</dbReference>
<dbReference type="InterPro" id="IPR035992">
    <property type="entry name" value="Ricin_B-like_lectins"/>
</dbReference>
<dbReference type="PANTHER" id="PTHR43671:SF13">
    <property type="entry name" value="SERINE_THREONINE-PROTEIN KINASE NEK2"/>
    <property type="match status" value="1"/>
</dbReference>
<dbReference type="Proteomes" id="UP001501074">
    <property type="component" value="Unassembled WGS sequence"/>
</dbReference>
<reference evidence="9" key="1">
    <citation type="journal article" date="2019" name="Int. J. Syst. Evol. Microbiol.">
        <title>The Global Catalogue of Microorganisms (GCM) 10K type strain sequencing project: providing services to taxonomists for standard genome sequencing and annotation.</title>
        <authorList>
            <consortium name="The Broad Institute Genomics Platform"/>
            <consortium name="The Broad Institute Genome Sequencing Center for Infectious Disease"/>
            <person name="Wu L."/>
            <person name="Ma J."/>
        </authorList>
    </citation>
    <scope>NUCLEOTIDE SEQUENCE [LARGE SCALE GENOMIC DNA]</scope>
    <source>
        <strain evidence="9">JCM 16902</strain>
    </source>
</reference>
<dbReference type="SUPFAM" id="SSF50370">
    <property type="entry name" value="Ricin B-like lectins"/>
    <property type="match status" value="1"/>
</dbReference>
<dbReference type="PROSITE" id="PS50011">
    <property type="entry name" value="PROTEIN_KINASE_DOM"/>
    <property type="match status" value="1"/>
</dbReference>
<evidence type="ECO:0000256" key="6">
    <source>
        <dbReference type="SAM" id="MobiDB-lite"/>
    </source>
</evidence>
<evidence type="ECO:0000256" key="1">
    <source>
        <dbReference type="ARBA" id="ARBA00012513"/>
    </source>
</evidence>
<keyword evidence="2" id="KW-0808">Transferase</keyword>
<proteinExistence type="predicted"/>
<keyword evidence="3" id="KW-0547">Nucleotide-binding</keyword>
<feature type="compositionally biased region" description="Low complexity" evidence="6">
    <location>
        <begin position="385"/>
        <end position="403"/>
    </location>
</feature>
<evidence type="ECO:0000256" key="2">
    <source>
        <dbReference type="ARBA" id="ARBA00022679"/>
    </source>
</evidence>
<name>A0ABP6Z747_9ACTN</name>
<dbReference type="CDD" id="cd14014">
    <property type="entry name" value="STKc_PknB_like"/>
    <property type="match status" value="1"/>
</dbReference>
<dbReference type="InterPro" id="IPR011009">
    <property type="entry name" value="Kinase-like_dom_sf"/>
</dbReference>
<dbReference type="EMBL" id="BAAAZO010000002">
    <property type="protein sequence ID" value="GAA3597739.1"/>
    <property type="molecule type" value="Genomic_DNA"/>
</dbReference>
<dbReference type="InterPro" id="IPR000772">
    <property type="entry name" value="Ricin_B_lectin"/>
</dbReference>
<evidence type="ECO:0000313" key="8">
    <source>
        <dbReference type="EMBL" id="GAA3597739.1"/>
    </source>
</evidence>
<keyword evidence="4" id="KW-0418">Kinase</keyword>
<dbReference type="Pfam" id="PF00652">
    <property type="entry name" value="Ricin_B_lectin"/>
    <property type="match status" value="1"/>
</dbReference>
<evidence type="ECO:0000313" key="9">
    <source>
        <dbReference type="Proteomes" id="UP001501074"/>
    </source>
</evidence>